<dbReference type="Gene3D" id="2.60.40.4100">
    <property type="entry name" value="Zona pellucida, ZP-C domain"/>
    <property type="match status" value="1"/>
</dbReference>
<dbReference type="PANTHER" id="PTHR14002">
    <property type="entry name" value="ENDOGLIN/TGF-BETA RECEPTOR TYPE III"/>
    <property type="match status" value="1"/>
</dbReference>
<dbReference type="Pfam" id="PF23344">
    <property type="entry name" value="ZP-N"/>
    <property type="match status" value="1"/>
</dbReference>
<feature type="chain" id="PRO_5025353875" evidence="3">
    <location>
        <begin position="23"/>
        <end position="365"/>
    </location>
</feature>
<dbReference type="Pfam" id="PF00100">
    <property type="entry name" value="Zona_pellucida"/>
    <property type="match status" value="1"/>
</dbReference>
<evidence type="ECO:0000313" key="6">
    <source>
        <dbReference type="Proteomes" id="UP000472260"/>
    </source>
</evidence>
<dbReference type="PANTHER" id="PTHR14002:SF14">
    <property type="entry name" value="SI:DKEY-103G5.3"/>
    <property type="match status" value="1"/>
</dbReference>
<evidence type="ECO:0000259" key="4">
    <source>
        <dbReference type="PROSITE" id="PS51034"/>
    </source>
</evidence>
<keyword evidence="1 3" id="KW-0732">Signal</keyword>
<proteinExistence type="predicted"/>
<evidence type="ECO:0000256" key="2">
    <source>
        <dbReference type="ARBA" id="ARBA00023157"/>
    </source>
</evidence>
<dbReference type="InterPro" id="IPR055355">
    <property type="entry name" value="ZP-C"/>
</dbReference>
<feature type="signal peptide" evidence="3">
    <location>
        <begin position="1"/>
        <end position="22"/>
    </location>
</feature>
<evidence type="ECO:0000313" key="5">
    <source>
        <dbReference type="Ensembl" id="ENSSANP00000043229.1"/>
    </source>
</evidence>
<dbReference type="InterPro" id="IPR001507">
    <property type="entry name" value="ZP_dom"/>
</dbReference>
<accession>A0A671NAX5</accession>
<keyword evidence="6" id="KW-1185">Reference proteome</keyword>
<dbReference type="SMART" id="SM00241">
    <property type="entry name" value="ZP"/>
    <property type="match status" value="1"/>
</dbReference>
<dbReference type="PROSITE" id="PS51034">
    <property type="entry name" value="ZP_2"/>
    <property type="match status" value="1"/>
</dbReference>
<dbReference type="InterPro" id="IPR042235">
    <property type="entry name" value="ZP-C_dom"/>
</dbReference>
<reference evidence="5" key="1">
    <citation type="submission" date="2025-08" db="UniProtKB">
        <authorList>
            <consortium name="Ensembl"/>
        </authorList>
    </citation>
    <scope>IDENTIFICATION</scope>
</reference>
<protein>
    <submittedName>
        <fullName evidence="5">Zona pellucida-like domain-containing protein 1</fullName>
    </submittedName>
</protein>
<dbReference type="InterPro" id="IPR055356">
    <property type="entry name" value="ZP-N"/>
</dbReference>
<organism evidence="5 6">
    <name type="scientific">Sinocyclocheilus anshuiensis</name>
    <dbReference type="NCBI Taxonomy" id="1608454"/>
    <lineage>
        <taxon>Eukaryota</taxon>
        <taxon>Metazoa</taxon>
        <taxon>Chordata</taxon>
        <taxon>Craniata</taxon>
        <taxon>Vertebrata</taxon>
        <taxon>Euteleostomi</taxon>
        <taxon>Actinopterygii</taxon>
        <taxon>Neopterygii</taxon>
        <taxon>Teleostei</taxon>
        <taxon>Ostariophysi</taxon>
        <taxon>Cypriniformes</taxon>
        <taxon>Cyprinidae</taxon>
        <taxon>Cyprininae</taxon>
        <taxon>Sinocyclocheilus</taxon>
    </lineage>
</organism>
<reference evidence="5" key="2">
    <citation type="submission" date="2025-09" db="UniProtKB">
        <authorList>
            <consortium name="Ensembl"/>
        </authorList>
    </citation>
    <scope>IDENTIFICATION</scope>
</reference>
<evidence type="ECO:0000256" key="1">
    <source>
        <dbReference type="ARBA" id="ARBA00022729"/>
    </source>
</evidence>
<dbReference type="Ensembl" id="ENSSANT00000046003.1">
    <property type="protein sequence ID" value="ENSSANP00000043229.1"/>
    <property type="gene ID" value="ENSSANG00000021908.1"/>
</dbReference>
<sequence length="365" mass="40439">VAGMMLCLCFCALALILQPVHSAYNCSSEYNKVPDNNDLVVDCGTNMITLEVNLCTAEWAGFDPNGLALNGERNNAQCKGTIDTTVNPPVIRYHLPVNHSQENPCRQSLQVPSSSGPFSMFSSIQSVIITGYIDTPSSSEGVISYSTDLYYHFSCRYPLEYLINNTQIVASSVSVATSDNNGTFIDTLSMGVFNSTDFNSQLVVPLTGLELRTKVYVEVKAANLTGNFHLLLDHCFATPSPYNHTNYKQCFIENRTTVLYNGRSKFSRFSFEAFRFVEHRNQEMSTIYLHCILRLCEPNKCQELLDSCNSARTQRRRALEPYGSQAKDSATVSVGPLHTAALSKSVTYTHESSMSPSLLSNILNS</sequence>
<evidence type="ECO:0000256" key="3">
    <source>
        <dbReference type="SAM" id="SignalP"/>
    </source>
</evidence>
<keyword evidence="2" id="KW-1015">Disulfide bond</keyword>
<dbReference type="AlphaFoldDB" id="A0A671NAX5"/>
<feature type="domain" description="ZP" evidence="4">
    <location>
        <begin position="42"/>
        <end position="315"/>
    </location>
</feature>
<dbReference type="Proteomes" id="UP000472260">
    <property type="component" value="Unassembled WGS sequence"/>
</dbReference>
<name>A0A671NAX5_9TELE</name>
<gene>
    <name evidence="5" type="primary">LOC107657248</name>
</gene>